<proteinExistence type="predicted"/>
<reference evidence="2" key="1">
    <citation type="submission" date="2019-09" db="EMBL/GenBank/DDBJ databases">
        <title>Distinct polysaccharide growth profiles of human intestinal Prevotella copri isolates.</title>
        <authorList>
            <person name="Fehlner-Peach H."/>
            <person name="Magnabosco C."/>
            <person name="Raghavan V."/>
            <person name="Scher J.U."/>
            <person name="Tett A."/>
            <person name="Cox L.M."/>
            <person name="Gottsegen C."/>
            <person name="Watters A."/>
            <person name="Wiltshire- Gordon J.D."/>
            <person name="Segata N."/>
            <person name="Bonneau R."/>
            <person name="Littman D.R."/>
        </authorList>
    </citation>
    <scope>NUCLEOTIDE SEQUENCE [LARGE SCALE GENOMIC DNA]</scope>
    <source>
        <strain evidence="2">iAQ1179</strain>
    </source>
</reference>
<name>A0AA90UE06_9BACT</name>
<gene>
    <name evidence="1" type="ORF">F7D95_04560</name>
</gene>
<evidence type="ECO:0000313" key="2">
    <source>
        <dbReference type="Proteomes" id="UP000442105"/>
    </source>
</evidence>
<dbReference type="Proteomes" id="UP000442105">
    <property type="component" value="Unassembled WGS sequence"/>
</dbReference>
<accession>A0AA90UE06</accession>
<evidence type="ECO:0000313" key="1">
    <source>
        <dbReference type="EMBL" id="MQN12104.1"/>
    </source>
</evidence>
<dbReference type="AlphaFoldDB" id="A0AA90UE06"/>
<organism evidence="1 2">
    <name type="scientific">Segatella copri</name>
    <dbReference type="NCBI Taxonomy" id="165179"/>
    <lineage>
        <taxon>Bacteria</taxon>
        <taxon>Pseudomonadati</taxon>
        <taxon>Bacteroidota</taxon>
        <taxon>Bacteroidia</taxon>
        <taxon>Bacteroidales</taxon>
        <taxon>Prevotellaceae</taxon>
        <taxon>Segatella</taxon>
    </lineage>
</organism>
<evidence type="ECO:0008006" key="3">
    <source>
        <dbReference type="Google" id="ProtNLM"/>
    </source>
</evidence>
<dbReference type="PROSITE" id="PS51257">
    <property type="entry name" value="PROKAR_LIPOPROTEIN"/>
    <property type="match status" value="1"/>
</dbReference>
<sequence length="298" mass="33702">MNISLKNLLLLTLVVPALSSCIRDNIDECPPLRVEIVVKDKNYTNVDVVAPEERRSDDLAFRDYVPTLFYMLRDANTGEVIEEQGVFDVEGDDKNFAIDFCPCLPHGKYILTVWGGLDNLDQLSADRLSMSLHNDRAQGTDTYLVNDTLVYDAYNSNYMLGMMRTKGKLNIITENLPDTYVKADIDVSNLYNKVNSNFKYADQTDVANQMLASVAPLTKIETILAPSVTMGQSVLDVNFFKSNPADAGWKLSPEDVKISMERNKITVLKYVYNPNLDTFIIYIKVNDNWEEIHGMILD</sequence>
<dbReference type="EMBL" id="VZCW01000108">
    <property type="protein sequence ID" value="MQN12104.1"/>
    <property type="molecule type" value="Genomic_DNA"/>
</dbReference>
<comment type="caution">
    <text evidence="1">The sequence shown here is derived from an EMBL/GenBank/DDBJ whole genome shotgun (WGS) entry which is preliminary data.</text>
</comment>
<dbReference type="RefSeq" id="WP_153128106.1">
    <property type="nucleotide sequence ID" value="NZ_VZCW01000108.1"/>
</dbReference>
<protein>
    <recommendedName>
        <fullName evidence="3">FimB/Mfa2 family fimbrial subunit</fullName>
    </recommendedName>
</protein>